<evidence type="ECO:0000313" key="3">
    <source>
        <dbReference type="Proteomes" id="UP001234989"/>
    </source>
</evidence>
<feature type="region of interest" description="Disordered" evidence="1">
    <location>
        <begin position="144"/>
        <end position="187"/>
    </location>
</feature>
<dbReference type="PANTHER" id="PTHR37984:SF5">
    <property type="entry name" value="PROTEIN NYNRIN-LIKE"/>
    <property type="match status" value="1"/>
</dbReference>
<proteinExistence type="predicted"/>
<dbReference type="SUPFAM" id="SSF56672">
    <property type="entry name" value="DNA/RNA polymerases"/>
    <property type="match status" value="1"/>
</dbReference>
<keyword evidence="3" id="KW-1185">Reference proteome</keyword>
<organism evidence="2 3">
    <name type="scientific">Solanum verrucosum</name>
    <dbReference type="NCBI Taxonomy" id="315347"/>
    <lineage>
        <taxon>Eukaryota</taxon>
        <taxon>Viridiplantae</taxon>
        <taxon>Streptophyta</taxon>
        <taxon>Embryophyta</taxon>
        <taxon>Tracheophyta</taxon>
        <taxon>Spermatophyta</taxon>
        <taxon>Magnoliopsida</taxon>
        <taxon>eudicotyledons</taxon>
        <taxon>Gunneridae</taxon>
        <taxon>Pentapetalae</taxon>
        <taxon>asterids</taxon>
        <taxon>lamiids</taxon>
        <taxon>Solanales</taxon>
        <taxon>Solanaceae</taxon>
        <taxon>Solanoideae</taxon>
        <taxon>Solaneae</taxon>
        <taxon>Solanum</taxon>
    </lineage>
</organism>
<gene>
    <name evidence="2" type="ORF">MTR67_048357</name>
</gene>
<dbReference type="PANTHER" id="PTHR37984">
    <property type="entry name" value="PROTEIN CBG26694"/>
    <property type="match status" value="1"/>
</dbReference>
<dbReference type="AlphaFoldDB" id="A0AAF0UYR0"/>
<dbReference type="EMBL" id="CP133622">
    <property type="protein sequence ID" value="WMV54972.1"/>
    <property type="molecule type" value="Genomic_DNA"/>
</dbReference>
<dbReference type="Gene3D" id="3.10.10.10">
    <property type="entry name" value="HIV Type 1 Reverse Transcriptase, subunit A, domain 1"/>
    <property type="match status" value="1"/>
</dbReference>
<evidence type="ECO:0000313" key="2">
    <source>
        <dbReference type="EMBL" id="WMV54972.1"/>
    </source>
</evidence>
<reference evidence="2" key="1">
    <citation type="submission" date="2023-08" db="EMBL/GenBank/DDBJ databases">
        <title>A de novo genome assembly of Solanum verrucosum Schlechtendal, a Mexican diploid species geographically isolated from the other diploid A-genome species in potato relatives.</title>
        <authorList>
            <person name="Hosaka K."/>
        </authorList>
    </citation>
    <scope>NUCLEOTIDE SEQUENCE</scope>
    <source>
        <tissue evidence="2">Young leaves</tissue>
    </source>
</reference>
<name>A0AAF0UYR0_SOLVR</name>
<dbReference type="FunFam" id="3.30.70.270:FF:000020">
    <property type="entry name" value="Transposon Tf2-6 polyprotein-like Protein"/>
    <property type="match status" value="1"/>
</dbReference>
<evidence type="ECO:0000256" key="1">
    <source>
        <dbReference type="SAM" id="MobiDB-lite"/>
    </source>
</evidence>
<dbReference type="InterPro" id="IPR050951">
    <property type="entry name" value="Retrovirus_Pol_polyprotein"/>
</dbReference>
<accession>A0AAF0UYR0</accession>
<dbReference type="InterPro" id="IPR043502">
    <property type="entry name" value="DNA/RNA_pol_sf"/>
</dbReference>
<dbReference type="Proteomes" id="UP001234989">
    <property type="component" value="Chromosome 11"/>
</dbReference>
<dbReference type="Gene3D" id="3.30.70.270">
    <property type="match status" value="2"/>
</dbReference>
<protein>
    <submittedName>
        <fullName evidence="2">Uncharacterized protein</fullName>
    </submittedName>
</protein>
<sequence>MRINDLFDQLQGASYFSKIDLRSGYHQLRVKEDDIPKTAFRSRYGHYEFLDIEVDPRKTDIVKSWLRPLSPSDIRSFLGLAGYYKRFVEGFSSVASPLTAFTQKKAKFIWSEACEKGFQELKDRLTSALVLTLPEGLGPAFLEPVWDDVPTDEDKQRTMSDSESDSDVEEGDLWALEGTDGDDGMDK</sequence>
<dbReference type="InterPro" id="IPR043128">
    <property type="entry name" value="Rev_trsase/Diguanyl_cyclase"/>
</dbReference>
<feature type="compositionally biased region" description="Acidic residues" evidence="1">
    <location>
        <begin position="162"/>
        <end position="172"/>
    </location>
</feature>